<feature type="region of interest" description="Disordered" evidence="1">
    <location>
        <begin position="1"/>
        <end position="21"/>
    </location>
</feature>
<evidence type="ECO:0000256" key="1">
    <source>
        <dbReference type="SAM" id="MobiDB-lite"/>
    </source>
</evidence>
<name>A0ABN1P7S7_9ACTN</name>
<gene>
    <name evidence="2" type="ORF">GCM10009575_020640</name>
</gene>
<dbReference type="EMBL" id="BAAAID010000009">
    <property type="protein sequence ID" value="GAA0923990.1"/>
    <property type="molecule type" value="Genomic_DNA"/>
</dbReference>
<accession>A0ABN1P7S7</accession>
<sequence length="60" mass="6853">MTRVADRATRQAQPRMHTAMNPETVEISDITDRVGVLWYARDRTWACWAVHRDRGGVGAL</sequence>
<organism evidence="2 3">
    <name type="scientific">Streptomyces rhizosphaericus</name>
    <dbReference type="NCBI Taxonomy" id="114699"/>
    <lineage>
        <taxon>Bacteria</taxon>
        <taxon>Bacillati</taxon>
        <taxon>Actinomycetota</taxon>
        <taxon>Actinomycetes</taxon>
        <taxon>Kitasatosporales</taxon>
        <taxon>Streptomycetaceae</taxon>
        <taxon>Streptomyces</taxon>
        <taxon>Streptomyces violaceusniger group</taxon>
    </lineage>
</organism>
<reference evidence="2 3" key="1">
    <citation type="journal article" date="2019" name="Int. J. Syst. Evol. Microbiol.">
        <title>The Global Catalogue of Microorganisms (GCM) 10K type strain sequencing project: providing services to taxonomists for standard genome sequencing and annotation.</title>
        <authorList>
            <consortium name="The Broad Institute Genomics Platform"/>
            <consortium name="The Broad Institute Genome Sequencing Center for Infectious Disease"/>
            <person name="Wu L."/>
            <person name="Ma J."/>
        </authorList>
    </citation>
    <scope>NUCLEOTIDE SEQUENCE [LARGE SCALE GENOMIC DNA]</scope>
    <source>
        <strain evidence="2 3">JCM 11444</strain>
    </source>
</reference>
<keyword evidence="3" id="KW-1185">Reference proteome</keyword>
<comment type="caution">
    <text evidence="2">The sequence shown here is derived from an EMBL/GenBank/DDBJ whole genome shotgun (WGS) entry which is preliminary data.</text>
</comment>
<evidence type="ECO:0000313" key="3">
    <source>
        <dbReference type="Proteomes" id="UP001500418"/>
    </source>
</evidence>
<dbReference type="Proteomes" id="UP001500418">
    <property type="component" value="Unassembled WGS sequence"/>
</dbReference>
<evidence type="ECO:0000313" key="2">
    <source>
        <dbReference type="EMBL" id="GAA0923990.1"/>
    </source>
</evidence>
<proteinExistence type="predicted"/>
<protein>
    <submittedName>
        <fullName evidence="2">Uncharacterized protein</fullName>
    </submittedName>
</protein>